<sequence length="174" mass="19194">MGMESSTSGLYLHVDFDKPKELEFNQKRVRNAFAKVGRGVQDEARRLVARHAISKAGEAPGTRTGGLSKSIGYKVPSPSDGRPGFMVRIAPNQKGGRRATRLPSGDDDDFYPAFLFYGVKRKAKRGRSHRKGASGGSGWKIAPRKNFMTEALANRRSWAEKVLFNALKKSVVVK</sequence>
<feature type="region of interest" description="Disordered" evidence="1">
    <location>
        <begin position="53"/>
        <end position="104"/>
    </location>
</feature>
<dbReference type="AlphaFoldDB" id="A0A7U4GH20"/>
<protein>
    <recommendedName>
        <fullName evidence="4">Phage protein</fullName>
    </recommendedName>
</protein>
<dbReference type="Proteomes" id="UP000230961">
    <property type="component" value="Chromosome"/>
</dbReference>
<reference evidence="2 3" key="1">
    <citation type="submission" date="2017-11" db="EMBL/GenBank/DDBJ databases">
        <title>The complete genome sequence and comparative genome analysis of Yersinia enterocolitica strain LC20.</title>
        <authorList>
            <person name="Shi G."/>
            <person name="Su M."/>
            <person name="Liang J."/>
            <person name="Gu W."/>
            <person name="Xiao Y."/>
            <person name="Zhang Z."/>
            <person name="Qiu H."/>
            <person name="Duan R."/>
            <person name="Zhang Z."/>
            <person name="Li Y."/>
            <person name="Zhang X."/>
            <person name="Ling Y."/>
            <person name="Song L."/>
            <person name="Chen M."/>
            <person name="Zhao Y."/>
            <person name="Wu J."/>
            <person name="Jing H."/>
            <person name="Xiao J."/>
            <person name="Wang X."/>
        </authorList>
    </citation>
    <scope>NUCLEOTIDE SEQUENCE [LARGE SCALE GENOMIC DNA]</scope>
    <source>
        <strain evidence="2 3">LC20</strain>
    </source>
</reference>
<evidence type="ECO:0000256" key="1">
    <source>
        <dbReference type="SAM" id="MobiDB-lite"/>
    </source>
</evidence>
<evidence type="ECO:0000313" key="2">
    <source>
        <dbReference type="EMBL" id="AHM75144.1"/>
    </source>
</evidence>
<proteinExistence type="predicted"/>
<accession>A0A7U4GH20</accession>
<evidence type="ECO:0008006" key="4">
    <source>
        <dbReference type="Google" id="ProtNLM"/>
    </source>
</evidence>
<dbReference type="EMBL" id="CP007448">
    <property type="protein sequence ID" value="AHM75144.1"/>
    <property type="molecule type" value="Genomic_DNA"/>
</dbReference>
<name>A0A7U4GH20_YEREN</name>
<evidence type="ECO:0000313" key="3">
    <source>
        <dbReference type="Proteomes" id="UP000230961"/>
    </source>
</evidence>
<gene>
    <name evidence="2" type="ORF">LC20_03891</name>
</gene>
<organism evidence="2 3">
    <name type="scientific">Yersinia enterocolitica LC20</name>
    <dbReference type="NCBI Taxonomy" id="1443113"/>
    <lineage>
        <taxon>Bacteria</taxon>
        <taxon>Pseudomonadati</taxon>
        <taxon>Pseudomonadota</taxon>
        <taxon>Gammaproteobacteria</taxon>
        <taxon>Enterobacterales</taxon>
        <taxon>Yersiniaceae</taxon>
        <taxon>Yersinia</taxon>
    </lineage>
</organism>
<dbReference type="KEGG" id="yel:LC20_03891"/>